<dbReference type="InterPro" id="IPR007197">
    <property type="entry name" value="rSAM"/>
</dbReference>
<dbReference type="AlphaFoldDB" id="A0A932ZU17"/>
<proteinExistence type="predicted"/>
<evidence type="ECO:0000313" key="11">
    <source>
        <dbReference type="EMBL" id="MBI4251788.1"/>
    </source>
</evidence>
<evidence type="ECO:0000256" key="4">
    <source>
        <dbReference type="ARBA" id="ARBA00022679"/>
    </source>
</evidence>
<dbReference type="CDD" id="cd01335">
    <property type="entry name" value="Radical_SAM"/>
    <property type="match status" value="1"/>
</dbReference>
<dbReference type="PROSITE" id="PS51918">
    <property type="entry name" value="RADICAL_SAM"/>
    <property type="match status" value="1"/>
</dbReference>
<keyword evidence="7" id="KW-0408">Iron</keyword>
<evidence type="ECO:0000259" key="9">
    <source>
        <dbReference type="PROSITE" id="PS51332"/>
    </source>
</evidence>
<dbReference type="PANTHER" id="PTHR43409:SF7">
    <property type="entry name" value="BLL1977 PROTEIN"/>
    <property type="match status" value="1"/>
</dbReference>
<feature type="domain" description="Radical SAM core" evidence="10">
    <location>
        <begin position="179"/>
        <end position="413"/>
    </location>
</feature>
<dbReference type="GO" id="GO:0046872">
    <property type="term" value="F:metal ion binding"/>
    <property type="evidence" value="ECO:0007669"/>
    <property type="project" value="UniProtKB-KW"/>
</dbReference>
<dbReference type="InterPro" id="IPR036724">
    <property type="entry name" value="Cobalamin-bd_sf"/>
</dbReference>
<comment type="cofactor">
    <cofactor evidence="1">
        <name>[4Fe-4S] cluster</name>
        <dbReference type="ChEBI" id="CHEBI:49883"/>
    </cofactor>
</comment>
<protein>
    <submittedName>
        <fullName evidence="11">Radical SAM protein</fullName>
    </submittedName>
</protein>
<evidence type="ECO:0000256" key="1">
    <source>
        <dbReference type="ARBA" id="ARBA00001966"/>
    </source>
</evidence>
<dbReference type="GO" id="GO:0051539">
    <property type="term" value="F:4 iron, 4 sulfur cluster binding"/>
    <property type="evidence" value="ECO:0007669"/>
    <property type="project" value="UniProtKB-KW"/>
</dbReference>
<accession>A0A932ZU17</accession>
<evidence type="ECO:0000313" key="12">
    <source>
        <dbReference type="Proteomes" id="UP000752292"/>
    </source>
</evidence>
<keyword evidence="6" id="KW-0479">Metal-binding</keyword>
<dbReference type="SUPFAM" id="SSF52242">
    <property type="entry name" value="Cobalamin (vitamin B12)-binding domain"/>
    <property type="match status" value="1"/>
</dbReference>
<sequence>MQPIRKVVFIEPKSESPNVYSRVHIPRTGAVLLATLLERAGYEARVFCEDIAPVDERELATADLVGISSLTNTSPRGYAWADRCRSAGIPVVMGGTHASFRPDEALGHADFVVKGEGEGPLLDLLDALRGGRAPLGIPNLSFWTGGRAGRGSQVHNPNRAFVKDLDSLPIPDFRLVHGWGRDCVASIMTSRGCPYDCTFCSVTAMLGRGYRYTSPGRVIEELRLYRDWGYVFFCDDNFAVNRKRTKEILRRKIEEGLDMKWSAQVRSEVTDDLELLGLMRGSNCFNVYVGFESFNPRTLALYNKHMEVERIQRSMEIFHRHGVKVHGMFVLGSDADDAESVRATVRLAKKLDIDTIQFMILTPIPGTVLTEGLRAEARIRTENWGLFDGHYVTFEPRLLTPYELQRETLRAFRKFYSLGRVAARALRGDKWVTLLRLEARRYIGEWRRRNRAFLGRLKEDLFREARFLAEAGLRRRARRVALPEGMLPADIERFLRGFFQRLGVKVISLKIEARESAAEMTERAAEALAKLRRVDLLILPSLRPWKLSMAGEPLLELAGNFPGTALLRLPLEEDGTPAYPAFARVGMVFTRRIRRVSRAFRAALEEMGGKLAERR</sequence>
<dbReference type="SFLD" id="SFLDS00029">
    <property type="entry name" value="Radical_SAM"/>
    <property type="match status" value="1"/>
</dbReference>
<reference evidence="11" key="1">
    <citation type="submission" date="2020-07" db="EMBL/GenBank/DDBJ databases">
        <title>Huge and variable diversity of episymbiotic CPR bacteria and DPANN archaea in groundwater ecosystems.</title>
        <authorList>
            <person name="He C.Y."/>
            <person name="Keren R."/>
            <person name="Whittaker M."/>
            <person name="Farag I.F."/>
            <person name="Doudna J."/>
            <person name="Cate J.H.D."/>
            <person name="Banfield J.F."/>
        </authorList>
    </citation>
    <scope>NUCLEOTIDE SEQUENCE</scope>
    <source>
        <strain evidence="11">NC_groundwater_1370_Ag_S-0.2um_69_93</strain>
    </source>
</reference>
<evidence type="ECO:0000256" key="5">
    <source>
        <dbReference type="ARBA" id="ARBA00022691"/>
    </source>
</evidence>
<dbReference type="InterPro" id="IPR006158">
    <property type="entry name" value="Cobalamin-bd"/>
</dbReference>
<dbReference type="InterPro" id="IPR006638">
    <property type="entry name" value="Elp3/MiaA/NifB-like_rSAM"/>
</dbReference>
<dbReference type="Pfam" id="PF04055">
    <property type="entry name" value="Radical_SAM"/>
    <property type="match status" value="1"/>
</dbReference>
<comment type="caution">
    <text evidence="11">The sequence shown here is derived from an EMBL/GenBank/DDBJ whole genome shotgun (WGS) entry which is preliminary data.</text>
</comment>
<dbReference type="Gene3D" id="3.80.30.20">
    <property type="entry name" value="tm_1862 like domain"/>
    <property type="match status" value="1"/>
</dbReference>
<dbReference type="InterPro" id="IPR023404">
    <property type="entry name" value="rSAM_horseshoe"/>
</dbReference>
<dbReference type="InterPro" id="IPR051198">
    <property type="entry name" value="BchE-like"/>
</dbReference>
<evidence type="ECO:0000256" key="2">
    <source>
        <dbReference type="ARBA" id="ARBA00022485"/>
    </source>
</evidence>
<dbReference type="InterPro" id="IPR058240">
    <property type="entry name" value="rSAM_sf"/>
</dbReference>
<evidence type="ECO:0000256" key="8">
    <source>
        <dbReference type="ARBA" id="ARBA00023014"/>
    </source>
</evidence>
<dbReference type="Pfam" id="PF02310">
    <property type="entry name" value="B12-binding"/>
    <property type="match status" value="1"/>
</dbReference>
<keyword evidence="2" id="KW-0004">4Fe-4S</keyword>
<evidence type="ECO:0000256" key="3">
    <source>
        <dbReference type="ARBA" id="ARBA00022603"/>
    </source>
</evidence>
<dbReference type="PROSITE" id="PS51332">
    <property type="entry name" value="B12_BINDING"/>
    <property type="match status" value="1"/>
</dbReference>
<dbReference type="Gene3D" id="3.40.50.280">
    <property type="entry name" value="Cobalamin-binding domain"/>
    <property type="match status" value="1"/>
</dbReference>
<dbReference type="SUPFAM" id="SSF102114">
    <property type="entry name" value="Radical SAM enzymes"/>
    <property type="match status" value="1"/>
</dbReference>
<dbReference type="PANTHER" id="PTHR43409">
    <property type="entry name" value="ANAEROBIC MAGNESIUM-PROTOPORPHYRIN IX MONOMETHYL ESTER CYCLASE-RELATED"/>
    <property type="match status" value="1"/>
</dbReference>
<feature type="domain" description="B12-binding" evidence="9">
    <location>
        <begin position="11"/>
        <end position="135"/>
    </location>
</feature>
<dbReference type="SFLD" id="SFLDG01082">
    <property type="entry name" value="B12-binding_domain_containing"/>
    <property type="match status" value="1"/>
</dbReference>
<dbReference type="InterPro" id="IPR034466">
    <property type="entry name" value="Methyltransferase_Class_B"/>
</dbReference>
<dbReference type="CDD" id="cd02068">
    <property type="entry name" value="radical_SAM_B12_BD"/>
    <property type="match status" value="1"/>
</dbReference>
<dbReference type="PROSITE" id="PS01278">
    <property type="entry name" value="MTTASE_RADICAL"/>
    <property type="match status" value="1"/>
</dbReference>
<keyword evidence="3" id="KW-0489">Methyltransferase</keyword>
<name>A0A932ZU17_UNCTE</name>
<dbReference type="SFLD" id="SFLDG01123">
    <property type="entry name" value="methyltransferase_(Class_B)"/>
    <property type="match status" value="1"/>
</dbReference>
<gene>
    <name evidence="11" type="ORF">HY618_04950</name>
</gene>
<dbReference type="GO" id="GO:0003824">
    <property type="term" value="F:catalytic activity"/>
    <property type="evidence" value="ECO:0007669"/>
    <property type="project" value="InterPro"/>
</dbReference>
<dbReference type="SMART" id="SM00729">
    <property type="entry name" value="Elp3"/>
    <property type="match status" value="1"/>
</dbReference>
<dbReference type="Proteomes" id="UP000752292">
    <property type="component" value="Unassembled WGS sequence"/>
</dbReference>
<dbReference type="GO" id="GO:0031419">
    <property type="term" value="F:cobalamin binding"/>
    <property type="evidence" value="ECO:0007669"/>
    <property type="project" value="InterPro"/>
</dbReference>
<dbReference type="EMBL" id="JACQRX010000214">
    <property type="protein sequence ID" value="MBI4251788.1"/>
    <property type="molecule type" value="Genomic_DNA"/>
</dbReference>
<dbReference type="InterPro" id="IPR020612">
    <property type="entry name" value="Methylthiotransferase_CS"/>
</dbReference>
<evidence type="ECO:0000256" key="7">
    <source>
        <dbReference type="ARBA" id="ARBA00023004"/>
    </source>
</evidence>
<keyword evidence="4" id="KW-0808">Transferase</keyword>
<evidence type="ECO:0000256" key="6">
    <source>
        <dbReference type="ARBA" id="ARBA00022723"/>
    </source>
</evidence>
<keyword evidence="5" id="KW-0949">S-adenosyl-L-methionine</keyword>
<organism evidence="11 12">
    <name type="scientific">Tectimicrobiota bacterium</name>
    <dbReference type="NCBI Taxonomy" id="2528274"/>
    <lineage>
        <taxon>Bacteria</taxon>
        <taxon>Pseudomonadati</taxon>
        <taxon>Nitrospinota/Tectimicrobiota group</taxon>
        <taxon>Candidatus Tectimicrobiota</taxon>
    </lineage>
</organism>
<keyword evidence="8" id="KW-0411">Iron-sulfur</keyword>
<evidence type="ECO:0000259" key="10">
    <source>
        <dbReference type="PROSITE" id="PS51918"/>
    </source>
</evidence>